<evidence type="ECO:0000313" key="11">
    <source>
        <dbReference type="Proteomes" id="UP000077051"/>
    </source>
</evidence>
<keyword evidence="4" id="KW-0489">Methyltransferase</keyword>
<dbReference type="GO" id="GO:0005694">
    <property type="term" value="C:chromosome"/>
    <property type="evidence" value="ECO:0007669"/>
    <property type="project" value="UniProtKB-SubCell"/>
</dbReference>
<evidence type="ECO:0000256" key="2">
    <source>
        <dbReference type="ARBA" id="ARBA00004286"/>
    </source>
</evidence>
<sequence length="206" mass="23877">MNNDHRRPRVSNGTILDIIQRNILEKARPMDAVTELLALGYFKHYLMAKNPRQVQEFIQHMKRYLYMYMPNAGYEVGDTRRYGSNGRRVEACLVATKDWQVGDEMRLLTGMIACLDPKDDAELKRGNRDFSVMWSTRKNCSCLFLGPARFANHDCDSNCKFISLGQNSITFKVLKNIKCGEEITVYYGKHYFGENNCECRCITCEK</sequence>
<accession>A0A168QCQ2</accession>
<dbReference type="InterPro" id="IPR001214">
    <property type="entry name" value="SET_dom"/>
</dbReference>
<evidence type="ECO:0000313" key="10">
    <source>
        <dbReference type="EMBL" id="OAD09058.1"/>
    </source>
</evidence>
<keyword evidence="11" id="KW-1185">Reference proteome</keyword>
<feature type="domain" description="SET" evidence="9">
    <location>
        <begin position="72"/>
        <end position="188"/>
    </location>
</feature>
<dbReference type="CDD" id="cd10524">
    <property type="entry name" value="SET_Suv4-20-like"/>
    <property type="match status" value="1"/>
</dbReference>
<dbReference type="EMBL" id="AMYB01000001">
    <property type="protein sequence ID" value="OAD09058.1"/>
    <property type="molecule type" value="Genomic_DNA"/>
</dbReference>
<dbReference type="PROSITE" id="PS50280">
    <property type="entry name" value="SET"/>
    <property type="match status" value="1"/>
</dbReference>
<evidence type="ECO:0000259" key="9">
    <source>
        <dbReference type="PROSITE" id="PS50280"/>
    </source>
</evidence>
<comment type="subcellular location">
    <subcellularLocation>
        <location evidence="2">Chromosome</location>
    </subcellularLocation>
    <subcellularLocation>
        <location evidence="1">Nucleus</location>
    </subcellularLocation>
</comment>
<dbReference type="Proteomes" id="UP000077051">
    <property type="component" value="Unassembled WGS sequence"/>
</dbReference>
<dbReference type="SUPFAM" id="SSF82199">
    <property type="entry name" value="SET domain"/>
    <property type="match status" value="1"/>
</dbReference>
<dbReference type="Gene3D" id="2.170.270.10">
    <property type="entry name" value="SET domain"/>
    <property type="match status" value="1"/>
</dbReference>
<name>A0A168QCQ2_MUCCL</name>
<dbReference type="SMART" id="SM00317">
    <property type="entry name" value="SET"/>
    <property type="match status" value="1"/>
</dbReference>
<dbReference type="PANTHER" id="PTHR12977:SF4">
    <property type="entry name" value="HISTONE-LYSINE N-METHYLTRANSFERASE KMT5B"/>
    <property type="match status" value="1"/>
</dbReference>
<dbReference type="VEuPathDB" id="FungiDB:MUCCIDRAFT_135209"/>
<evidence type="ECO:0000256" key="8">
    <source>
        <dbReference type="ARBA" id="ARBA00023242"/>
    </source>
</evidence>
<dbReference type="PANTHER" id="PTHR12977">
    <property type="entry name" value="SUPPRESSOR OF VARIEGATION 4-20-RELATED"/>
    <property type="match status" value="1"/>
</dbReference>
<keyword evidence="5" id="KW-0808">Transferase</keyword>
<keyword evidence="7" id="KW-0156">Chromatin regulator</keyword>
<keyword evidence="6" id="KW-0949">S-adenosyl-L-methionine</keyword>
<evidence type="ECO:0000256" key="6">
    <source>
        <dbReference type="ARBA" id="ARBA00022691"/>
    </source>
</evidence>
<dbReference type="GO" id="GO:0032259">
    <property type="term" value="P:methylation"/>
    <property type="evidence" value="ECO:0007669"/>
    <property type="project" value="UniProtKB-KW"/>
</dbReference>
<dbReference type="AlphaFoldDB" id="A0A168QCQ2"/>
<dbReference type="STRING" id="747725.A0A168QCQ2"/>
<evidence type="ECO:0000256" key="1">
    <source>
        <dbReference type="ARBA" id="ARBA00004123"/>
    </source>
</evidence>
<evidence type="ECO:0000256" key="3">
    <source>
        <dbReference type="ARBA" id="ARBA00022454"/>
    </source>
</evidence>
<protein>
    <recommendedName>
        <fullName evidence="9">SET domain-containing protein</fullName>
    </recommendedName>
</protein>
<keyword evidence="8" id="KW-0539">Nucleus</keyword>
<dbReference type="GO" id="GO:0042799">
    <property type="term" value="F:histone H4K20 methyltransferase activity"/>
    <property type="evidence" value="ECO:0007669"/>
    <property type="project" value="TreeGrafter"/>
</dbReference>
<dbReference type="InterPro" id="IPR039977">
    <property type="entry name" value="Suv4-20/Set9"/>
</dbReference>
<dbReference type="Pfam" id="PF00856">
    <property type="entry name" value="SET"/>
    <property type="match status" value="1"/>
</dbReference>
<dbReference type="InterPro" id="IPR041938">
    <property type="entry name" value="Hist-Lys_N-MTase_N"/>
</dbReference>
<dbReference type="OrthoDB" id="6627536at2759"/>
<dbReference type="Gene3D" id="1.10.10.1700">
    <property type="entry name" value="Histone-lysine N-methyltransferase"/>
    <property type="match status" value="1"/>
</dbReference>
<gene>
    <name evidence="10" type="ORF">MUCCIDRAFT_135209</name>
</gene>
<organism evidence="10 11">
    <name type="scientific">Mucor lusitanicus CBS 277.49</name>
    <dbReference type="NCBI Taxonomy" id="747725"/>
    <lineage>
        <taxon>Eukaryota</taxon>
        <taxon>Fungi</taxon>
        <taxon>Fungi incertae sedis</taxon>
        <taxon>Mucoromycota</taxon>
        <taxon>Mucoromycotina</taxon>
        <taxon>Mucoromycetes</taxon>
        <taxon>Mucorales</taxon>
        <taxon>Mucorineae</taxon>
        <taxon>Mucoraceae</taxon>
        <taxon>Mucor</taxon>
    </lineage>
</organism>
<evidence type="ECO:0000256" key="7">
    <source>
        <dbReference type="ARBA" id="ARBA00022853"/>
    </source>
</evidence>
<evidence type="ECO:0000256" key="5">
    <source>
        <dbReference type="ARBA" id="ARBA00022679"/>
    </source>
</evidence>
<dbReference type="GO" id="GO:0005634">
    <property type="term" value="C:nucleus"/>
    <property type="evidence" value="ECO:0007669"/>
    <property type="project" value="UniProtKB-SubCell"/>
</dbReference>
<proteinExistence type="predicted"/>
<dbReference type="InterPro" id="IPR046341">
    <property type="entry name" value="SET_dom_sf"/>
</dbReference>
<reference evidence="10 11" key="1">
    <citation type="submission" date="2015-06" db="EMBL/GenBank/DDBJ databases">
        <title>Expansion of signal transduction pathways in fungi by whole-genome duplication.</title>
        <authorList>
            <consortium name="DOE Joint Genome Institute"/>
            <person name="Corrochano L.M."/>
            <person name="Kuo A."/>
            <person name="Marcet-Houben M."/>
            <person name="Polaino S."/>
            <person name="Salamov A."/>
            <person name="Villalobos J.M."/>
            <person name="Alvarez M.I."/>
            <person name="Avalos J."/>
            <person name="Benito E.P."/>
            <person name="Benoit I."/>
            <person name="Burger G."/>
            <person name="Camino L.P."/>
            <person name="Canovas D."/>
            <person name="Cerda-Olmedo E."/>
            <person name="Cheng J.-F."/>
            <person name="Dominguez A."/>
            <person name="Elias M."/>
            <person name="Eslava A.P."/>
            <person name="Glaser F."/>
            <person name="Grimwood J."/>
            <person name="Gutierrez G."/>
            <person name="Heitman J."/>
            <person name="Henrissat B."/>
            <person name="Iturriaga E.A."/>
            <person name="Lang B.F."/>
            <person name="Lavin J.L."/>
            <person name="Lee S."/>
            <person name="Li W."/>
            <person name="Lindquist E."/>
            <person name="Lopez-Garcia S."/>
            <person name="Luque E.M."/>
            <person name="Marcos A.T."/>
            <person name="Martin J."/>
            <person name="Mccluskey K."/>
            <person name="Medina H.R."/>
            <person name="Miralles-Duran A."/>
            <person name="Miyazaki A."/>
            <person name="Munoz-Torres E."/>
            <person name="Oguiza J.A."/>
            <person name="Ohm R."/>
            <person name="Olmedo M."/>
            <person name="Orejas M."/>
            <person name="Ortiz-Castellanos L."/>
            <person name="Pisabarro A.G."/>
            <person name="Rodriguez-Romero J."/>
            <person name="Ruiz-Herrera J."/>
            <person name="Ruiz-Vazquez R."/>
            <person name="Sanz C."/>
            <person name="Schackwitz W."/>
            <person name="Schmutz J."/>
            <person name="Shahriari M."/>
            <person name="Shelest E."/>
            <person name="Silva-Franco F."/>
            <person name="Soanes D."/>
            <person name="Syed K."/>
            <person name="Tagua V.G."/>
            <person name="Talbot N.J."/>
            <person name="Thon M."/>
            <person name="De Vries R.P."/>
            <person name="Wiebenga A."/>
            <person name="Yadav J.S."/>
            <person name="Braun E.L."/>
            <person name="Baker S."/>
            <person name="Garre V."/>
            <person name="Horwitz B."/>
            <person name="Torres-Martinez S."/>
            <person name="Idnurm A."/>
            <person name="Herrera-Estrella A."/>
            <person name="Gabaldon T."/>
            <person name="Grigoriev I.V."/>
        </authorList>
    </citation>
    <scope>NUCLEOTIDE SEQUENCE [LARGE SCALE GENOMIC DNA]</scope>
    <source>
        <strain evidence="10 11">CBS 277.49</strain>
    </source>
</reference>
<keyword evidence="3" id="KW-0158">Chromosome</keyword>
<comment type="caution">
    <text evidence="10">The sequence shown here is derived from an EMBL/GenBank/DDBJ whole genome shotgun (WGS) entry which is preliminary data.</text>
</comment>
<evidence type="ECO:0000256" key="4">
    <source>
        <dbReference type="ARBA" id="ARBA00022603"/>
    </source>
</evidence>